<accession>A0A5R9A7Z7</accession>
<reference evidence="2 3" key="1">
    <citation type="submission" date="2019-05" db="EMBL/GenBank/DDBJ databases">
        <authorList>
            <person name="Moore K."/>
            <person name="O'Neill P."/>
            <person name="Farbos A."/>
            <person name="Studholme D.J."/>
        </authorList>
    </citation>
    <scope>NUCLEOTIDE SEQUENCE [LARGE SCALE GENOMIC DNA]</scope>
    <source>
        <strain evidence="2 3">DSM 9128</strain>
    </source>
</reference>
<feature type="region of interest" description="Disordered" evidence="1">
    <location>
        <begin position="1"/>
        <end position="29"/>
    </location>
</feature>
<dbReference type="EMBL" id="VASG01000003">
    <property type="protein sequence ID" value="TLP74768.1"/>
    <property type="molecule type" value="Genomic_DNA"/>
</dbReference>
<name>A0A5R9A7Z7_PSENT</name>
<evidence type="ECO:0000313" key="3">
    <source>
        <dbReference type="Proteomes" id="UP000307510"/>
    </source>
</evidence>
<protein>
    <submittedName>
        <fullName evidence="2">Uncharacterized protein</fullName>
    </submittedName>
</protein>
<reference evidence="3" key="2">
    <citation type="submission" date="2019-06" db="EMBL/GenBank/DDBJ databases">
        <title>AzeR, a transcriptional regulator that responds to azelaic acid in Pseudomonas nitroreducens.</title>
        <authorList>
            <person name="Bez C."/>
            <person name="Javvadi S.G."/>
            <person name="Bertani I."/>
            <person name="Devescovi G."/>
            <person name="Studholme D.J."/>
            <person name="Geller A."/>
            <person name="Levy A."/>
            <person name="Venturi V."/>
        </authorList>
    </citation>
    <scope>NUCLEOTIDE SEQUENCE [LARGE SCALE GENOMIC DNA]</scope>
    <source>
        <strain evidence="3">DSM 9128</strain>
    </source>
</reference>
<organism evidence="2 3">
    <name type="scientific">Pseudomonas nitroreducens</name>
    <dbReference type="NCBI Taxonomy" id="46680"/>
    <lineage>
        <taxon>Bacteria</taxon>
        <taxon>Pseudomonadati</taxon>
        <taxon>Pseudomonadota</taxon>
        <taxon>Gammaproteobacteria</taxon>
        <taxon>Pseudomonadales</taxon>
        <taxon>Pseudomonadaceae</taxon>
        <taxon>Pseudomonas</taxon>
    </lineage>
</organism>
<feature type="compositionally biased region" description="Basic and acidic residues" evidence="1">
    <location>
        <begin position="9"/>
        <end position="26"/>
    </location>
</feature>
<evidence type="ECO:0000256" key="1">
    <source>
        <dbReference type="SAM" id="MobiDB-lite"/>
    </source>
</evidence>
<comment type="caution">
    <text evidence="2">The sequence shown here is derived from an EMBL/GenBank/DDBJ whole genome shotgun (WGS) entry which is preliminary data.</text>
</comment>
<sequence length="71" mass="7735">MGVGAFVGNDRERTQEADQQQREEGAGHWAAGTWILDRASMPVAGAKKNAPGRMAWGVCSDRREMAHVPAR</sequence>
<evidence type="ECO:0000313" key="2">
    <source>
        <dbReference type="EMBL" id="TLP74768.1"/>
    </source>
</evidence>
<dbReference type="Proteomes" id="UP000307510">
    <property type="component" value="Unassembled WGS sequence"/>
</dbReference>
<dbReference type="AlphaFoldDB" id="A0A5R9A7Z7"/>
<proteinExistence type="predicted"/>
<gene>
    <name evidence="2" type="ORF">FEA48_11180</name>
</gene>